<organism evidence="7 8">
    <name type="scientific">Neptunomonas concharum</name>
    <dbReference type="NCBI Taxonomy" id="1031538"/>
    <lineage>
        <taxon>Bacteria</taxon>
        <taxon>Pseudomonadati</taxon>
        <taxon>Pseudomonadota</taxon>
        <taxon>Gammaproteobacteria</taxon>
        <taxon>Oceanospirillales</taxon>
        <taxon>Oceanospirillaceae</taxon>
        <taxon>Neptunomonas</taxon>
    </lineage>
</organism>
<dbReference type="InterPro" id="IPR037187">
    <property type="entry name" value="DnaK_N"/>
</dbReference>
<evidence type="ECO:0000313" key="8">
    <source>
        <dbReference type="Proteomes" id="UP000324760"/>
    </source>
</evidence>
<proteinExistence type="predicted"/>
<feature type="coiled-coil region" evidence="5">
    <location>
        <begin position="16"/>
        <end position="43"/>
    </location>
</feature>
<dbReference type="PROSITE" id="PS51128">
    <property type="entry name" value="ZF_DKSA_2"/>
    <property type="match status" value="1"/>
</dbReference>
<dbReference type="GO" id="GO:0008270">
    <property type="term" value="F:zinc ion binding"/>
    <property type="evidence" value="ECO:0007669"/>
    <property type="project" value="UniProtKB-KW"/>
</dbReference>
<dbReference type="Proteomes" id="UP000324760">
    <property type="component" value="Chromosome"/>
</dbReference>
<dbReference type="Gene3D" id="1.20.120.910">
    <property type="entry name" value="DksA, coiled-coil domain"/>
    <property type="match status" value="1"/>
</dbReference>
<dbReference type="SUPFAM" id="SSF109635">
    <property type="entry name" value="DnaK suppressor protein DksA, alpha-hairpin domain"/>
    <property type="match status" value="1"/>
</dbReference>
<dbReference type="InterPro" id="IPR000962">
    <property type="entry name" value="Znf_DskA_TraR"/>
</dbReference>
<keyword evidence="8" id="KW-1185">Reference proteome</keyword>
<evidence type="ECO:0000256" key="2">
    <source>
        <dbReference type="ARBA" id="ARBA00022771"/>
    </source>
</evidence>
<accession>A0A5P1RBH1</accession>
<evidence type="ECO:0000256" key="5">
    <source>
        <dbReference type="SAM" id="Coils"/>
    </source>
</evidence>
<dbReference type="EMBL" id="CP043869">
    <property type="protein sequence ID" value="QEQ96947.1"/>
    <property type="molecule type" value="Genomic_DNA"/>
</dbReference>
<feature type="domain" description="Zinc finger DksA/TraR C4-type" evidence="6">
    <location>
        <begin position="96"/>
        <end position="131"/>
    </location>
</feature>
<dbReference type="AlphaFoldDB" id="A0A5P1RBH1"/>
<evidence type="ECO:0000313" key="7">
    <source>
        <dbReference type="EMBL" id="QEQ96947.1"/>
    </source>
</evidence>
<feature type="zinc finger region" description="dksA C4-type" evidence="4">
    <location>
        <begin position="101"/>
        <end position="125"/>
    </location>
</feature>
<keyword evidence="2" id="KW-0863">Zinc-finger</keyword>
<dbReference type="PROSITE" id="PS01102">
    <property type="entry name" value="ZF_DKSA_1"/>
    <property type="match status" value="1"/>
</dbReference>
<protein>
    <submittedName>
        <fullName evidence="7">TraR/DksA family transcriptional regulator</fullName>
    </submittedName>
</protein>
<dbReference type="OrthoDB" id="6064855at2"/>
<name>A0A5P1RBH1_9GAMM</name>
<evidence type="ECO:0000256" key="1">
    <source>
        <dbReference type="ARBA" id="ARBA00022723"/>
    </source>
</evidence>
<dbReference type="SUPFAM" id="SSF57716">
    <property type="entry name" value="Glucocorticoid receptor-like (DNA-binding domain)"/>
    <property type="match status" value="1"/>
</dbReference>
<sequence length="141" mass="15779">MKPTIERKNMSPNLTLTQIKTIKAELLDLLEHLREEVKGELADQHGERGLISSAGTHDLGDEALADLDASINIANISRHLQEIRECQAALHRLETGDYGFCSDCGEQIELNRLKANPISTRCLACQSHEEHQHPEVRYASL</sequence>
<reference evidence="7 8" key="1">
    <citation type="journal article" date="2019" name="Biochem. Eng. J.">
        <title>Metabolic engineering of the marine bacteria Neptunomonas concharum for the production of acetoin and meso-2,3-butanediol from acetate.</title>
        <authorList>
            <person name="Li W."/>
            <person name="Pu N."/>
            <person name="Liu C.-X."/>
            <person name="Yuan Q.-P."/>
            <person name="Li Z.-J."/>
        </authorList>
    </citation>
    <scope>NUCLEOTIDE SEQUENCE [LARGE SCALE GENOMIC DNA]</scope>
    <source>
        <strain evidence="7 8">JCM17730</strain>
    </source>
</reference>
<evidence type="ECO:0000259" key="6">
    <source>
        <dbReference type="Pfam" id="PF01258"/>
    </source>
</evidence>
<dbReference type="PANTHER" id="PTHR33823:SF4">
    <property type="entry name" value="GENERAL STRESS PROTEIN 16O"/>
    <property type="match status" value="1"/>
</dbReference>
<keyword evidence="5" id="KW-0175">Coiled coil</keyword>
<dbReference type="PANTHER" id="PTHR33823">
    <property type="entry name" value="RNA POLYMERASE-BINDING TRANSCRIPTION FACTOR DKSA-RELATED"/>
    <property type="match status" value="1"/>
</dbReference>
<evidence type="ECO:0000256" key="4">
    <source>
        <dbReference type="PROSITE-ProRule" id="PRU00510"/>
    </source>
</evidence>
<dbReference type="Pfam" id="PF01258">
    <property type="entry name" value="zf-dskA_traR"/>
    <property type="match status" value="1"/>
</dbReference>
<keyword evidence="3" id="KW-0862">Zinc</keyword>
<keyword evidence="1" id="KW-0479">Metal-binding</keyword>
<dbReference type="KEGG" id="ncu:F0U83_09555"/>
<gene>
    <name evidence="7" type="ORF">F0U83_09555</name>
</gene>
<dbReference type="InterPro" id="IPR020458">
    <property type="entry name" value="Znf_DskA_TraR_CS"/>
</dbReference>
<evidence type="ECO:0000256" key="3">
    <source>
        <dbReference type="ARBA" id="ARBA00022833"/>
    </source>
</evidence>